<dbReference type="AlphaFoldDB" id="A0AAN9HS72"/>
<evidence type="ECO:0000256" key="3">
    <source>
        <dbReference type="SAM" id="Phobius"/>
    </source>
</evidence>
<comment type="caution">
    <text evidence="4">The sequence shown here is derived from an EMBL/GenBank/DDBJ whole genome shotgun (WGS) entry which is preliminary data.</text>
</comment>
<feature type="transmembrane region" description="Helical" evidence="3">
    <location>
        <begin position="12"/>
        <end position="33"/>
    </location>
</feature>
<dbReference type="GO" id="GO:0006099">
    <property type="term" value="P:tricarboxylic acid cycle"/>
    <property type="evidence" value="ECO:0007669"/>
    <property type="project" value="InterPro"/>
</dbReference>
<keyword evidence="3" id="KW-0472">Membrane</keyword>
<gene>
    <name evidence="4" type="ORF">RIF29_38265</name>
</gene>
<organism evidence="4 5">
    <name type="scientific">Crotalaria pallida</name>
    <name type="common">Smooth rattlebox</name>
    <name type="synonym">Crotalaria striata</name>
    <dbReference type="NCBI Taxonomy" id="3830"/>
    <lineage>
        <taxon>Eukaryota</taxon>
        <taxon>Viridiplantae</taxon>
        <taxon>Streptophyta</taxon>
        <taxon>Embryophyta</taxon>
        <taxon>Tracheophyta</taxon>
        <taxon>Spermatophyta</taxon>
        <taxon>Magnoliopsida</taxon>
        <taxon>eudicotyledons</taxon>
        <taxon>Gunneridae</taxon>
        <taxon>Pentapetalae</taxon>
        <taxon>rosids</taxon>
        <taxon>fabids</taxon>
        <taxon>Fabales</taxon>
        <taxon>Fabaceae</taxon>
        <taxon>Papilionoideae</taxon>
        <taxon>50 kb inversion clade</taxon>
        <taxon>genistoids sensu lato</taxon>
        <taxon>core genistoids</taxon>
        <taxon>Crotalarieae</taxon>
        <taxon>Crotalaria</taxon>
    </lineage>
</organism>
<name>A0AAN9HS72_CROPI</name>
<keyword evidence="3" id="KW-1133">Transmembrane helix</keyword>
<dbReference type="GO" id="GO:0006121">
    <property type="term" value="P:mitochondrial electron transport, succinate to ubiquinone"/>
    <property type="evidence" value="ECO:0007669"/>
    <property type="project" value="InterPro"/>
</dbReference>
<dbReference type="SUPFAM" id="SSF81343">
    <property type="entry name" value="Fumarate reductase respiratory complex transmembrane subunits"/>
    <property type="match status" value="1"/>
</dbReference>
<dbReference type="GO" id="GO:0005743">
    <property type="term" value="C:mitochondrial inner membrane"/>
    <property type="evidence" value="ECO:0007669"/>
    <property type="project" value="UniProtKB-SubCell"/>
</dbReference>
<proteinExistence type="predicted"/>
<keyword evidence="3" id="KW-0812">Transmembrane</keyword>
<evidence type="ECO:0000313" key="4">
    <source>
        <dbReference type="EMBL" id="KAK7243468.1"/>
    </source>
</evidence>
<feature type="transmembrane region" description="Helical" evidence="3">
    <location>
        <begin position="232"/>
        <end position="254"/>
    </location>
</feature>
<dbReference type="Gene3D" id="1.20.1300.10">
    <property type="entry name" value="Fumarate reductase/succinate dehydrogenase, transmembrane subunit"/>
    <property type="match status" value="1"/>
</dbReference>
<evidence type="ECO:0000256" key="1">
    <source>
        <dbReference type="ARBA" id="ARBA00004434"/>
    </source>
</evidence>
<dbReference type="InterPro" id="IPR044963">
    <property type="entry name" value="SDH4"/>
</dbReference>
<evidence type="ECO:0008006" key="6">
    <source>
        <dbReference type="Google" id="ProtNLM"/>
    </source>
</evidence>
<comment type="subunit">
    <text evidence="2">Component of complex II composed of eight subunits in plants: four classical SDH subunits SDH1, SDH2, SDH3 and SDH4 (a flavoprotein (FP), an iron-sulfur protein (IP), and a cytochrome b composed of a large and a small subunit.), as well as four subunits unknown in mitochondria from bacteria and heterotrophic eukaryotes.</text>
</comment>
<dbReference type="EMBL" id="JAYWIO010000008">
    <property type="protein sequence ID" value="KAK7243468.1"/>
    <property type="molecule type" value="Genomic_DNA"/>
</dbReference>
<reference evidence="4 5" key="1">
    <citation type="submission" date="2024-01" db="EMBL/GenBank/DDBJ databases">
        <title>The genomes of 5 underutilized Papilionoideae crops provide insights into root nodulation and disease resistanc.</title>
        <authorList>
            <person name="Yuan L."/>
        </authorList>
    </citation>
    <scope>NUCLEOTIDE SEQUENCE [LARGE SCALE GENOMIC DNA]</scope>
    <source>
        <strain evidence="4">ZHUSHIDOU_FW_LH</strain>
        <tissue evidence="4">Leaf</tissue>
    </source>
</reference>
<keyword evidence="5" id="KW-1185">Reference proteome</keyword>
<evidence type="ECO:0000256" key="2">
    <source>
        <dbReference type="ARBA" id="ARBA00011313"/>
    </source>
</evidence>
<sequence length="255" mass="28230">MEVPALKVLIQLVLIPIAISVNKVVALIRMAFFRSVSELSRLRSRVGQQSSLANSVRWLQTQTSTNTDLYSELKELIPPPAPISAANGSALNNFLTTAPWSATQRRGITLSGSDVRVGNLIENKGRAYEVLKQYYSLEGKGKTTIKVPSQTVAGYATVATAGGGDIRRKEGKSGPNTKREQLLKATAVVPLLLLYPNAYSLLVANLFVFWHIRAGIEEILADYVHQEMTREFVMISFRLFLIIAMKDVFLNFVFV</sequence>
<dbReference type="PANTHER" id="PTHR36358">
    <property type="entry name" value="SUCCINATE DEHYDROGENASE SUBUNIT 4, MITOCHONDRIAL"/>
    <property type="match status" value="1"/>
</dbReference>
<feature type="transmembrane region" description="Helical" evidence="3">
    <location>
        <begin position="188"/>
        <end position="212"/>
    </location>
</feature>
<evidence type="ECO:0000313" key="5">
    <source>
        <dbReference type="Proteomes" id="UP001372338"/>
    </source>
</evidence>
<dbReference type="PANTHER" id="PTHR36358:SF1">
    <property type="entry name" value="SUCCINATE DEHYDROGENASE SUBUNIT 4, MITOCHONDRIAL"/>
    <property type="match status" value="1"/>
</dbReference>
<protein>
    <recommendedName>
        <fullName evidence="6">Succinate dehydrogenase subunit 4</fullName>
    </recommendedName>
</protein>
<dbReference type="Proteomes" id="UP001372338">
    <property type="component" value="Unassembled WGS sequence"/>
</dbReference>
<dbReference type="InterPro" id="IPR034804">
    <property type="entry name" value="SQR/QFR_C/D"/>
</dbReference>
<comment type="subcellular location">
    <subcellularLocation>
        <location evidence="1">Mitochondrion inner membrane</location>
        <topology evidence="1">Single-pass membrane protein</topology>
    </subcellularLocation>
</comment>
<accession>A0AAN9HS72</accession>
<dbReference type="GO" id="GO:0045273">
    <property type="term" value="C:respiratory chain complex II (succinate dehydrogenase)"/>
    <property type="evidence" value="ECO:0007669"/>
    <property type="project" value="InterPro"/>
</dbReference>